<dbReference type="Pfam" id="PF19078">
    <property type="entry name" value="Big_12"/>
    <property type="match status" value="1"/>
</dbReference>
<feature type="domain" description="Bacterial Ig-like" evidence="2">
    <location>
        <begin position="168"/>
        <end position="242"/>
    </location>
</feature>
<dbReference type="InterPro" id="IPR036709">
    <property type="entry name" value="Autotransporte_beta_dom_sf"/>
</dbReference>
<organism evidence="3 4">
    <name type="scientific">Boseongicola aestuarii</name>
    <dbReference type="NCBI Taxonomy" id="1470561"/>
    <lineage>
        <taxon>Bacteria</taxon>
        <taxon>Pseudomonadati</taxon>
        <taxon>Pseudomonadota</taxon>
        <taxon>Alphaproteobacteria</taxon>
        <taxon>Rhodobacterales</taxon>
        <taxon>Paracoccaceae</taxon>
        <taxon>Boseongicola</taxon>
    </lineage>
</organism>
<evidence type="ECO:0000259" key="2">
    <source>
        <dbReference type="Pfam" id="PF19078"/>
    </source>
</evidence>
<dbReference type="InterPro" id="IPR013783">
    <property type="entry name" value="Ig-like_fold"/>
</dbReference>
<evidence type="ECO:0000313" key="3">
    <source>
        <dbReference type="EMBL" id="SMX22886.1"/>
    </source>
</evidence>
<name>A0A238IWV3_9RHOB</name>
<dbReference type="AlphaFoldDB" id="A0A238IWV3"/>
<dbReference type="SUPFAM" id="SSF103515">
    <property type="entry name" value="Autotransporter"/>
    <property type="match status" value="1"/>
</dbReference>
<dbReference type="RefSeq" id="WP_093972850.1">
    <property type="nucleotide sequence ID" value="NZ_FXXQ01000002.1"/>
</dbReference>
<dbReference type="OrthoDB" id="8445527at2"/>
<dbReference type="Proteomes" id="UP000201838">
    <property type="component" value="Unassembled WGS sequence"/>
</dbReference>
<evidence type="ECO:0000313" key="4">
    <source>
        <dbReference type="Proteomes" id="UP000201838"/>
    </source>
</evidence>
<proteinExistence type="predicted"/>
<sequence length="609" mass="63659">MSEVRLDNFVGRAANQQATFREVQGVVVTLPVAPEIEISASESGGPVADGGSDPQGLEPSGVAKTVTYTVMNTGTNTLTLGGTPTVSNATNITGAVNVGLPGDLTLEPGETTTFDVTYTPAGDGAFGFDIDVANNDPDEGVYDIAVSGDANDAPGVTLVAEPSPPNGPFPITAIFNEPVSGMTLAGFNVVNGVASSFANPSAGVYTIIVTPTNPMLPVNVTVPSGVATDSDGAPNSASSTLTFVLVAALTPTDIVAIEEIIIEETVRDLRNRIAFNQRATRDARGRHAGYLRCRNLTEEDLSDADPSIEGLGGCAAVRGISIEPVFDGKLSVSKSLATGSGSFLTQKSSLDGTSRRLAFGELSVSRHEDDDVTSSVEGRVAWERLVGDDVLRGLFIGASARRSDIEDDFTGNRTGFGLNAGAYFVDQLSENLFWDGFVTLGVGRNNLDLGNGTLDVDGTYDTTSVQVGVAVTGQRDYDRFTVYPELSFAYGVASVGDANVTSVSTLATTTEVVSVGSVALGVIRFRPEFVFAGEGDRFGISRRQLSVAPSVLCETIRTDATDTECGGGLELKWSSRSVDGRGEFSARASREVVGGASRDTVSIRYERPF</sequence>
<dbReference type="Gene3D" id="2.60.40.10">
    <property type="entry name" value="Immunoglobulins"/>
    <property type="match status" value="1"/>
</dbReference>
<feature type="region of interest" description="Disordered" evidence="1">
    <location>
        <begin position="40"/>
        <end position="60"/>
    </location>
</feature>
<evidence type="ECO:0000256" key="1">
    <source>
        <dbReference type="SAM" id="MobiDB-lite"/>
    </source>
</evidence>
<protein>
    <recommendedName>
        <fullName evidence="2">Bacterial Ig-like domain-containing protein</fullName>
    </recommendedName>
</protein>
<accession>A0A238IWV3</accession>
<dbReference type="InterPro" id="IPR044048">
    <property type="entry name" value="Big_12"/>
</dbReference>
<reference evidence="4" key="1">
    <citation type="submission" date="2017-05" db="EMBL/GenBank/DDBJ databases">
        <authorList>
            <person name="Rodrigo-Torres L."/>
            <person name="Arahal R. D."/>
            <person name="Lucena T."/>
        </authorList>
    </citation>
    <scope>NUCLEOTIDE SEQUENCE [LARGE SCALE GENOMIC DNA]</scope>
    <source>
        <strain evidence="4">CECT 8489</strain>
    </source>
</reference>
<keyword evidence="4" id="KW-1185">Reference proteome</keyword>
<dbReference type="EMBL" id="FXXQ01000002">
    <property type="protein sequence ID" value="SMX22886.1"/>
    <property type="molecule type" value="Genomic_DNA"/>
</dbReference>
<gene>
    <name evidence="3" type="ORF">BOA8489_00984</name>
</gene>